<reference evidence="1" key="1">
    <citation type="submission" date="2023-04" db="EMBL/GenBank/DDBJ databases">
        <title>Black Yeasts Isolated from many extreme environments.</title>
        <authorList>
            <person name="Coleine C."/>
            <person name="Stajich J.E."/>
            <person name="Selbmann L."/>
        </authorList>
    </citation>
    <scope>NUCLEOTIDE SEQUENCE</scope>
    <source>
        <strain evidence="1">CCFEE 5312</strain>
    </source>
</reference>
<protein>
    <submittedName>
        <fullName evidence="1">Uncharacterized protein</fullName>
    </submittedName>
</protein>
<dbReference type="EMBL" id="JAWDJX010000042">
    <property type="protein sequence ID" value="KAK3049170.1"/>
    <property type="molecule type" value="Genomic_DNA"/>
</dbReference>
<comment type="caution">
    <text evidence="1">The sequence shown here is derived from an EMBL/GenBank/DDBJ whole genome shotgun (WGS) entry which is preliminary data.</text>
</comment>
<evidence type="ECO:0000313" key="2">
    <source>
        <dbReference type="Proteomes" id="UP001271007"/>
    </source>
</evidence>
<accession>A0AAJ0GBS3</accession>
<proteinExistence type="predicted"/>
<evidence type="ECO:0000313" key="1">
    <source>
        <dbReference type="EMBL" id="KAK3049170.1"/>
    </source>
</evidence>
<name>A0AAJ0GBS3_9PEZI</name>
<gene>
    <name evidence="1" type="ORF">LTR09_009589</name>
</gene>
<dbReference type="AlphaFoldDB" id="A0AAJ0GBS3"/>
<keyword evidence="2" id="KW-1185">Reference proteome</keyword>
<organism evidence="1 2">
    <name type="scientific">Extremus antarcticus</name>
    <dbReference type="NCBI Taxonomy" id="702011"/>
    <lineage>
        <taxon>Eukaryota</taxon>
        <taxon>Fungi</taxon>
        <taxon>Dikarya</taxon>
        <taxon>Ascomycota</taxon>
        <taxon>Pezizomycotina</taxon>
        <taxon>Dothideomycetes</taxon>
        <taxon>Dothideomycetidae</taxon>
        <taxon>Mycosphaerellales</taxon>
        <taxon>Extremaceae</taxon>
        <taxon>Extremus</taxon>
    </lineage>
</organism>
<dbReference type="Proteomes" id="UP001271007">
    <property type="component" value="Unassembled WGS sequence"/>
</dbReference>
<sequence>MVVAESFPKTRRSTVYIGAVERLKRSVSGSFDLETEDYVYYDIGIENNLVGSLGITGDRASLLFQTLFRTPKSEMRRLASVKCCLTHRMINNSTKAARIEKIEEFYKLVFNLGSNRMTLANCGLAVVGRHFHDPCDDAVFAMQCLLLPAVKQAKPMLVSPYSEWMWLLSSPRQLLETVVQLRMQTAKPGPRETPSSRSTTTAQQQYEDLCGPLIDEQERLARCAAVLATVDGDVLLAALKRTESRRGSVAEFTNMEDKKRFDSRAYAAALRKRVDCRLAESAVEVLVSLLPETRAQMQEKKRQAREQIEWC</sequence>